<dbReference type="Proteomes" id="UP000237351">
    <property type="component" value="Chromosome"/>
</dbReference>
<gene>
    <name evidence="3" type="ORF">GQ61_06275</name>
</gene>
<proteinExistence type="predicted"/>
<keyword evidence="2" id="KW-0732">Signal</keyword>
<evidence type="ECO:0000313" key="3">
    <source>
        <dbReference type="EMBL" id="ARN84955.1"/>
    </source>
</evidence>
<dbReference type="STRING" id="1414854.GQ61_06275"/>
<accession>A0A1W6N508</accession>
<keyword evidence="4" id="KW-1185">Reference proteome</keyword>
<dbReference type="EMBL" id="CP008743">
    <property type="protein sequence ID" value="ARN84955.1"/>
    <property type="molecule type" value="Genomic_DNA"/>
</dbReference>
<dbReference type="AlphaFoldDB" id="A0A1W6N508"/>
<feature type="compositionally biased region" description="Low complexity" evidence="1">
    <location>
        <begin position="344"/>
        <end position="362"/>
    </location>
</feature>
<feature type="region of interest" description="Disordered" evidence="1">
    <location>
        <begin position="310"/>
        <end position="366"/>
    </location>
</feature>
<sequence>MIHFKKLIFIVIFFAFTSLEATSFVEMQEENSNSRVTRLHEILSYADQFIAFSEDYKIYAENFNAEQYSLSARPSIISIKNAEENIDIALSYKKNIEDILTGKKSINAALFYFLSHRLTLLSLREKAKDAMFQAITKYRSNPELYRDVTYNRVAYTHPQNIDKYYGSDPVMRKQAESDTTFFQFGNKLILSLYALATPHELSDKTRFYIRLSPTLWPLLSGKTDDLGHPDGAIYVHESDPAGKHFDLDFYQTYGLENETIDMPLLGYSKGKMIPVKVSEYERSQVDPTYKDYKKINPLLYPDWLKPKQVPTRAVSRAEHSSSSVASSPHARQTTSKEGAPNQQKPSSSKAPALPPSSVKPVKQVTSLVPPQTTSLFEKDIDIITEELIKTSLNDTVDLPSEVDIKTHSSIPAAPEILSLPKPLIVKEEPKENQHVSLLRTSTSETTQEVFPVASSSQVVVKDRLDYLAPRGMRLFHGADTNTYRTLISNPNYLSGKHWKTYEAIFDYQAFKNVSFGQIKALWQEINGPNSVRETSGSSHKAFLDANGKVVAGTFAHGNAMTYSKKTIPYIRDALTKIGFGFGLGY</sequence>
<evidence type="ECO:0000313" key="4">
    <source>
        <dbReference type="Proteomes" id="UP000237351"/>
    </source>
</evidence>
<protein>
    <submittedName>
        <fullName evidence="3">Uncharacterized protein</fullName>
    </submittedName>
</protein>
<feature type="compositionally biased region" description="Low complexity" evidence="1">
    <location>
        <begin position="320"/>
        <end position="331"/>
    </location>
</feature>
<organism evidence="3 4">
    <name type="scientific">Candidatus Nucleicultrix amoebiphila FS5</name>
    <dbReference type="NCBI Taxonomy" id="1414854"/>
    <lineage>
        <taxon>Bacteria</taxon>
        <taxon>Pseudomonadati</taxon>
        <taxon>Pseudomonadota</taxon>
        <taxon>Alphaproteobacteria</taxon>
        <taxon>Holosporales</taxon>
        <taxon>Candidatus Nucleicultricaceae</taxon>
        <taxon>Candidatus Nucleicultrix</taxon>
    </lineage>
</organism>
<feature type="signal peptide" evidence="2">
    <location>
        <begin position="1"/>
        <end position="21"/>
    </location>
</feature>
<evidence type="ECO:0000256" key="1">
    <source>
        <dbReference type="SAM" id="MobiDB-lite"/>
    </source>
</evidence>
<evidence type="ECO:0000256" key="2">
    <source>
        <dbReference type="SAM" id="SignalP"/>
    </source>
</evidence>
<feature type="chain" id="PRO_5012145217" evidence="2">
    <location>
        <begin position="22"/>
        <end position="585"/>
    </location>
</feature>
<feature type="compositionally biased region" description="Polar residues" evidence="1">
    <location>
        <begin position="332"/>
        <end position="343"/>
    </location>
</feature>
<reference evidence="3 4" key="1">
    <citation type="submission" date="2014-06" db="EMBL/GenBank/DDBJ databases">
        <title>The genome of the endonuclear symbiont Nucleicultrix amoebiphila.</title>
        <authorList>
            <person name="Schulz F."/>
            <person name="Horn M."/>
        </authorList>
    </citation>
    <scope>NUCLEOTIDE SEQUENCE [LARGE SCALE GENOMIC DNA]</scope>
    <source>
        <strain evidence="3 4">FS5</strain>
    </source>
</reference>
<name>A0A1W6N508_9PROT</name>
<dbReference type="RefSeq" id="WP_085784467.1">
    <property type="nucleotide sequence ID" value="NZ_CP008743.1"/>
</dbReference>
<dbReference type="KEGG" id="naf:GQ61_06275"/>
<dbReference type="OrthoDB" id="9896959at2"/>